<dbReference type="CDD" id="cd12884">
    <property type="entry name" value="SPRY_hnRNP"/>
    <property type="match status" value="1"/>
</dbReference>
<keyword evidence="6" id="KW-1185">Reference proteome</keyword>
<dbReference type="Gene3D" id="2.60.120.920">
    <property type="match status" value="1"/>
</dbReference>
<reference evidence="5 6" key="1">
    <citation type="submission" date="2021-07" db="EMBL/GenBank/DDBJ databases">
        <title>The Aristolochia fimbriata genome: insights into angiosperm evolution, floral development and chemical biosynthesis.</title>
        <authorList>
            <person name="Jiao Y."/>
        </authorList>
    </citation>
    <scope>NUCLEOTIDE SEQUENCE [LARGE SCALE GENOMIC DNA]</scope>
    <source>
        <strain evidence="5">IBCAS-2021</strain>
        <tissue evidence="5">Leaf</tissue>
    </source>
</reference>
<dbReference type="PANTHER" id="PTHR12381">
    <property type="entry name" value="HETEROGENEOUS NUCLEAR RIBONUCLEOPROTEIN U FAMILY MEMBER"/>
    <property type="match status" value="1"/>
</dbReference>
<dbReference type="Proteomes" id="UP000825729">
    <property type="component" value="Unassembled WGS sequence"/>
</dbReference>
<sequence length="680" mass="76023">MTSRKHPLHETNEPNSKRHKELNPSPSDSKRVLLNPADCGLDFNIEGNGLRGHALYEAGFAYCWSGARANVGVRRGKYCFGCKVVSAQPVDMEDTPPDQRNLCRVGISTGEVPVGCLGETQNSYAFGGTGKFSNSGKFMDYGAKFSVGDTIVCSVNLEDHSRATIGFSKNGKWLGVALQFDVGGMNSPNEEQPWARTMFPHILLKNVVVEMQFSLEDGLIPEEGYKSWNLAVEDGNAIPGPTFDDPIYCEVLMMVGLPASGKTTWAEKYVQEHPKKRYVLLGTNLALDQMKVPGLLRKHNYGERFERLMDQATGIFNTLLARASKIPRNYILDQTNVYKSARKRKLKPFANYHKVAVVVFPHPNELKIRAQKRFKEMGKEVPADAVNEMLANYILPRSKNMIGSDELFDEVIFTELDREESQKHLNEMKRSLHTASKQDIEASSVGGGGGTPQSYHTSVTHPDYAVQVQQRASFEVNPFSSSYVKPETSFSGNQPGYVSLRNLSDYHGNTMSKDDDRGPYHSYAEKPWNLYGGYDETGYRNDPPLHPSYSSTPPFRGNLSYGEYGGRPHLRSEGYQSGYENYCTPPPPRDGYYRSSPYYTESSYGRSEPGSLHSSGMRGTYNSPVPTSSFPPGSQLEISRSYDMTGSYGRANYDMSNPRGPSDMYNSRSSYPYSRPDTFY</sequence>
<evidence type="ECO:0000313" key="6">
    <source>
        <dbReference type="Proteomes" id="UP000825729"/>
    </source>
</evidence>
<dbReference type="SMART" id="SM00449">
    <property type="entry name" value="SPRY"/>
    <property type="match status" value="1"/>
</dbReference>
<dbReference type="Gene3D" id="3.40.50.300">
    <property type="entry name" value="P-loop containing nucleotide triphosphate hydrolases"/>
    <property type="match status" value="1"/>
</dbReference>
<dbReference type="PANTHER" id="PTHR12381:SF56">
    <property type="entry name" value="B30.2_SPRY DOMAIN-CONTAINING PROTEIN-RELATED"/>
    <property type="match status" value="1"/>
</dbReference>
<dbReference type="GO" id="GO:0000380">
    <property type="term" value="P:alternative mRNA splicing, via spliceosome"/>
    <property type="evidence" value="ECO:0007669"/>
    <property type="project" value="TreeGrafter"/>
</dbReference>
<feature type="compositionally biased region" description="Low complexity" evidence="3">
    <location>
        <begin position="667"/>
        <end position="680"/>
    </location>
</feature>
<feature type="region of interest" description="Disordered" evidence="3">
    <location>
        <begin position="437"/>
        <end position="458"/>
    </location>
</feature>
<dbReference type="InterPro" id="IPR013320">
    <property type="entry name" value="ConA-like_dom_sf"/>
</dbReference>
<dbReference type="EMBL" id="JAINDJ010000003">
    <property type="protein sequence ID" value="KAG9452764.1"/>
    <property type="molecule type" value="Genomic_DNA"/>
</dbReference>
<dbReference type="InterPro" id="IPR035778">
    <property type="entry name" value="SPRY_hnRNP_U"/>
</dbReference>
<organism evidence="5 6">
    <name type="scientific">Aristolochia fimbriata</name>
    <name type="common">White veined hardy Dutchman's pipe vine</name>
    <dbReference type="NCBI Taxonomy" id="158543"/>
    <lineage>
        <taxon>Eukaryota</taxon>
        <taxon>Viridiplantae</taxon>
        <taxon>Streptophyta</taxon>
        <taxon>Embryophyta</taxon>
        <taxon>Tracheophyta</taxon>
        <taxon>Spermatophyta</taxon>
        <taxon>Magnoliopsida</taxon>
        <taxon>Magnoliidae</taxon>
        <taxon>Piperales</taxon>
        <taxon>Aristolochiaceae</taxon>
        <taxon>Aristolochia</taxon>
    </lineage>
</organism>
<protein>
    <recommendedName>
        <fullName evidence="4">SPRY domain-containing protein</fullName>
    </recommendedName>
</protein>
<proteinExistence type="predicted"/>
<dbReference type="InterPro" id="IPR003877">
    <property type="entry name" value="SPRY_dom"/>
</dbReference>
<evidence type="ECO:0000256" key="2">
    <source>
        <dbReference type="ARBA" id="ARBA00023242"/>
    </source>
</evidence>
<dbReference type="AlphaFoldDB" id="A0AAV7EW98"/>
<comment type="subcellular location">
    <subcellularLocation>
        <location evidence="1">Nucleus</location>
    </subcellularLocation>
</comment>
<dbReference type="InterPro" id="IPR043136">
    <property type="entry name" value="B30.2/SPRY_sf"/>
</dbReference>
<evidence type="ECO:0000259" key="4">
    <source>
        <dbReference type="SMART" id="SM00449"/>
    </source>
</evidence>
<name>A0AAV7EW98_ARIFI</name>
<dbReference type="Pfam" id="PF13671">
    <property type="entry name" value="AAA_33"/>
    <property type="match status" value="1"/>
</dbReference>
<feature type="region of interest" description="Disordered" evidence="3">
    <location>
        <begin position="593"/>
        <end position="680"/>
    </location>
</feature>
<dbReference type="SUPFAM" id="SSF49899">
    <property type="entry name" value="Concanavalin A-like lectins/glucanases"/>
    <property type="match status" value="1"/>
</dbReference>
<evidence type="ECO:0000256" key="1">
    <source>
        <dbReference type="ARBA" id="ARBA00004123"/>
    </source>
</evidence>
<feature type="compositionally biased region" description="Polar residues" evidence="3">
    <location>
        <begin position="620"/>
        <end position="644"/>
    </location>
</feature>
<gene>
    <name evidence="5" type="ORF">H6P81_005668</name>
</gene>
<dbReference type="GO" id="GO:0003723">
    <property type="term" value="F:RNA binding"/>
    <property type="evidence" value="ECO:0007669"/>
    <property type="project" value="TreeGrafter"/>
</dbReference>
<dbReference type="InterPro" id="IPR027417">
    <property type="entry name" value="P-loop_NTPase"/>
</dbReference>
<accession>A0AAV7EW98</accession>
<evidence type="ECO:0000256" key="3">
    <source>
        <dbReference type="SAM" id="MobiDB-lite"/>
    </source>
</evidence>
<dbReference type="GO" id="GO:0005634">
    <property type="term" value="C:nucleus"/>
    <property type="evidence" value="ECO:0007669"/>
    <property type="project" value="UniProtKB-SubCell"/>
</dbReference>
<feature type="region of interest" description="Disordered" evidence="3">
    <location>
        <begin position="1"/>
        <end position="30"/>
    </location>
</feature>
<evidence type="ECO:0000313" key="5">
    <source>
        <dbReference type="EMBL" id="KAG9452764.1"/>
    </source>
</evidence>
<comment type="caution">
    <text evidence="5">The sequence shown here is derived from an EMBL/GenBank/DDBJ whole genome shotgun (WGS) entry which is preliminary data.</text>
</comment>
<dbReference type="SUPFAM" id="SSF52540">
    <property type="entry name" value="P-loop containing nucleoside triphosphate hydrolases"/>
    <property type="match status" value="1"/>
</dbReference>
<keyword evidence="2" id="KW-0539">Nucleus</keyword>
<feature type="domain" description="SPRY" evidence="4">
    <location>
        <begin position="75"/>
        <end position="217"/>
    </location>
</feature>
<dbReference type="Pfam" id="PF00622">
    <property type="entry name" value="SPRY"/>
    <property type="match status" value="1"/>
</dbReference>